<comment type="caution">
    <text evidence="1">The sequence shown here is derived from an EMBL/GenBank/DDBJ whole genome shotgun (WGS) entry which is preliminary data.</text>
</comment>
<protein>
    <submittedName>
        <fullName evidence="1">Uncharacterized protein</fullName>
    </submittedName>
</protein>
<name>A0A433J1Y5_9PROT</name>
<accession>A0A433J1Y5</accession>
<evidence type="ECO:0000313" key="1">
    <source>
        <dbReference type="EMBL" id="RUQ65108.1"/>
    </source>
</evidence>
<organism evidence="1 2">
    <name type="scientific">Azospirillum doebereinerae</name>
    <dbReference type="NCBI Taxonomy" id="92933"/>
    <lineage>
        <taxon>Bacteria</taxon>
        <taxon>Pseudomonadati</taxon>
        <taxon>Pseudomonadota</taxon>
        <taxon>Alphaproteobacteria</taxon>
        <taxon>Rhodospirillales</taxon>
        <taxon>Azospirillaceae</taxon>
        <taxon>Azospirillum</taxon>
    </lineage>
</organism>
<reference evidence="1 2" key="1">
    <citation type="submission" date="2018-12" db="EMBL/GenBank/DDBJ databases">
        <authorList>
            <person name="Yang Y."/>
        </authorList>
    </citation>
    <scope>NUCLEOTIDE SEQUENCE [LARGE SCALE GENOMIC DNA]</scope>
    <source>
        <strain evidence="1 2">GSF71</strain>
    </source>
</reference>
<evidence type="ECO:0000313" key="2">
    <source>
        <dbReference type="Proteomes" id="UP000280346"/>
    </source>
</evidence>
<dbReference type="EMBL" id="RZIJ01000027">
    <property type="protein sequence ID" value="RUQ65108.1"/>
    <property type="molecule type" value="Genomic_DNA"/>
</dbReference>
<dbReference type="AlphaFoldDB" id="A0A433J1Y5"/>
<dbReference type="Proteomes" id="UP000280346">
    <property type="component" value="Unassembled WGS sequence"/>
</dbReference>
<gene>
    <name evidence="1" type="ORF">EJ913_25515</name>
</gene>
<dbReference type="RefSeq" id="WP_127003243.1">
    <property type="nucleotide sequence ID" value="NZ_JBNPXW010000005.1"/>
</dbReference>
<keyword evidence="2" id="KW-1185">Reference proteome</keyword>
<sequence>MIDTPIAAFWGLLRDIDRISAERDSRALRLHLIAGRGDVANVQDTQRALMAEMGIPAFPEANPERDRAGLLALKSMNTDPSARAWRG</sequence>
<proteinExistence type="predicted"/>